<dbReference type="InterPro" id="IPR037291">
    <property type="entry name" value="DUF4139"/>
</dbReference>
<gene>
    <name evidence="2" type="ORF">GPUH_LOCUS22203</name>
</gene>
<dbReference type="EMBL" id="UYRT01094503">
    <property type="protein sequence ID" value="VDN39648.1"/>
    <property type="molecule type" value="Genomic_DNA"/>
</dbReference>
<dbReference type="Pfam" id="PF13598">
    <property type="entry name" value="DUF4139"/>
    <property type="match status" value="1"/>
</dbReference>
<evidence type="ECO:0000313" key="2">
    <source>
        <dbReference type="EMBL" id="VDN39648.1"/>
    </source>
</evidence>
<dbReference type="OrthoDB" id="10068793at2759"/>
<proteinExistence type="predicted"/>
<name>A0A183EML1_9BILA</name>
<dbReference type="PANTHER" id="PTHR31005">
    <property type="entry name" value="DUF4139 DOMAIN-CONTAINING PROTEIN"/>
    <property type="match status" value="1"/>
</dbReference>
<evidence type="ECO:0000313" key="4">
    <source>
        <dbReference type="WBParaSite" id="GPUH_0002222901-mRNA-1"/>
    </source>
</evidence>
<dbReference type="Proteomes" id="UP000271098">
    <property type="component" value="Unassembled WGS sequence"/>
</dbReference>
<accession>A0A183EML1</accession>
<organism evidence="4">
    <name type="scientific">Gongylonema pulchrum</name>
    <dbReference type="NCBI Taxonomy" id="637853"/>
    <lineage>
        <taxon>Eukaryota</taxon>
        <taxon>Metazoa</taxon>
        <taxon>Ecdysozoa</taxon>
        <taxon>Nematoda</taxon>
        <taxon>Chromadorea</taxon>
        <taxon>Rhabditida</taxon>
        <taxon>Spirurina</taxon>
        <taxon>Spiruromorpha</taxon>
        <taxon>Spiruroidea</taxon>
        <taxon>Gongylonematidae</taxon>
        <taxon>Gongylonema</taxon>
    </lineage>
</organism>
<dbReference type="InterPro" id="IPR011935">
    <property type="entry name" value="CHP02231"/>
</dbReference>
<dbReference type="AlphaFoldDB" id="A0A183EML1"/>
<sequence>MNEQKIIIKNTKSSSIMITVKEHVPKSTDEKIKIKLISPELDKKDANEQILPNSHDWEPTVGVRLDPNHNLEWTVKLDANQEEQLSVKWSLEHPSGESVTFQEVFSQGNLN</sequence>
<evidence type="ECO:0000313" key="3">
    <source>
        <dbReference type="Proteomes" id="UP000271098"/>
    </source>
</evidence>
<reference evidence="2 3" key="2">
    <citation type="submission" date="2018-11" db="EMBL/GenBank/DDBJ databases">
        <authorList>
            <consortium name="Pathogen Informatics"/>
        </authorList>
    </citation>
    <scope>NUCLEOTIDE SEQUENCE [LARGE SCALE GENOMIC DNA]</scope>
</reference>
<keyword evidence="3" id="KW-1185">Reference proteome</keyword>
<feature type="domain" description="DUF4139" evidence="1">
    <location>
        <begin position="3"/>
        <end position="94"/>
    </location>
</feature>
<dbReference type="PANTHER" id="PTHR31005:SF8">
    <property type="entry name" value="DUF4139 DOMAIN-CONTAINING PROTEIN"/>
    <property type="match status" value="1"/>
</dbReference>
<protein>
    <submittedName>
        <fullName evidence="4">DUF4139 domain-containing protein</fullName>
    </submittedName>
</protein>
<dbReference type="WBParaSite" id="GPUH_0002222901-mRNA-1">
    <property type="protein sequence ID" value="GPUH_0002222901-mRNA-1"/>
    <property type="gene ID" value="GPUH_0002222901"/>
</dbReference>
<reference evidence="4" key="1">
    <citation type="submission" date="2016-06" db="UniProtKB">
        <authorList>
            <consortium name="WormBaseParasite"/>
        </authorList>
    </citation>
    <scope>IDENTIFICATION</scope>
</reference>
<evidence type="ECO:0000259" key="1">
    <source>
        <dbReference type="Pfam" id="PF13598"/>
    </source>
</evidence>